<dbReference type="Proteomes" id="UP001302745">
    <property type="component" value="Unassembled WGS sequence"/>
</dbReference>
<protein>
    <submittedName>
        <fullName evidence="2">Uncharacterized protein</fullName>
    </submittedName>
</protein>
<dbReference type="AlphaFoldDB" id="A0AAN6VLG4"/>
<comment type="caution">
    <text evidence="2">The sequence shown here is derived from an EMBL/GenBank/DDBJ whole genome shotgun (WGS) entry which is preliminary data.</text>
</comment>
<feature type="compositionally biased region" description="Basic residues" evidence="1">
    <location>
        <begin position="132"/>
        <end position="143"/>
    </location>
</feature>
<accession>A0AAN6VLG4</accession>
<dbReference type="EMBL" id="MU856976">
    <property type="protein sequence ID" value="KAK4152401.1"/>
    <property type="molecule type" value="Genomic_DNA"/>
</dbReference>
<reference evidence="2" key="2">
    <citation type="submission" date="2023-05" db="EMBL/GenBank/DDBJ databases">
        <authorList>
            <consortium name="Lawrence Berkeley National Laboratory"/>
            <person name="Steindorff A."/>
            <person name="Hensen N."/>
            <person name="Bonometti L."/>
            <person name="Westerberg I."/>
            <person name="Brannstrom I.O."/>
            <person name="Guillou S."/>
            <person name="Cros-Aarteil S."/>
            <person name="Calhoun S."/>
            <person name="Haridas S."/>
            <person name="Kuo A."/>
            <person name="Mondo S."/>
            <person name="Pangilinan J."/>
            <person name="Riley R."/>
            <person name="Labutti K."/>
            <person name="Andreopoulos B."/>
            <person name="Lipzen A."/>
            <person name="Chen C."/>
            <person name="Yanf M."/>
            <person name="Daum C."/>
            <person name="Ng V."/>
            <person name="Clum A."/>
            <person name="Ohm R."/>
            <person name="Martin F."/>
            <person name="Silar P."/>
            <person name="Natvig D."/>
            <person name="Lalanne C."/>
            <person name="Gautier V."/>
            <person name="Ament-Velasquez S.L."/>
            <person name="Kruys A."/>
            <person name="Hutchinson M.I."/>
            <person name="Powell A.J."/>
            <person name="Barry K."/>
            <person name="Miller A.N."/>
            <person name="Grigoriev I.V."/>
            <person name="Debuchy R."/>
            <person name="Gladieux P."/>
            <person name="Thoren M.H."/>
            <person name="Johannesson H."/>
        </authorList>
    </citation>
    <scope>NUCLEOTIDE SEQUENCE</scope>
    <source>
        <strain evidence="2">CBS 538.74</strain>
    </source>
</reference>
<keyword evidence="3" id="KW-1185">Reference proteome</keyword>
<reference evidence="2" key="1">
    <citation type="journal article" date="2023" name="Mol. Phylogenet. Evol.">
        <title>Genome-scale phylogeny and comparative genomics of the fungal order Sordariales.</title>
        <authorList>
            <person name="Hensen N."/>
            <person name="Bonometti L."/>
            <person name="Westerberg I."/>
            <person name="Brannstrom I.O."/>
            <person name="Guillou S."/>
            <person name="Cros-Aarteil S."/>
            <person name="Calhoun S."/>
            <person name="Haridas S."/>
            <person name="Kuo A."/>
            <person name="Mondo S."/>
            <person name="Pangilinan J."/>
            <person name="Riley R."/>
            <person name="LaButti K."/>
            <person name="Andreopoulos B."/>
            <person name="Lipzen A."/>
            <person name="Chen C."/>
            <person name="Yan M."/>
            <person name="Daum C."/>
            <person name="Ng V."/>
            <person name="Clum A."/>
            <person name="Steindorff A."/>
            <person name="Ohm R.A."/>
            <person name="Martin F."/>
            <person name="Silar P."/>
            <person name="Natvig D.O."/>
            <person name="Lalanne C."/>
            <person name="Gautier V."/>
            <person name="Ament-Velasquez S.L."/>
            <person name="Kruys A."/>
            <person name="Hutchinson M.I."/>
            <person name="Powell A.J."/>
            <person name="Barry K."/>
            <person name="Miller A.N."/>
            <person name="Grigoriev I.V."/>
            <person name="Debuchy R."/>
            <person name="Gladieux P."/>
            <person name="Hiltunen Thoren M."/>
            <person name="Johannesson H."/>
        </authorList>
    </citation>
    <scope>NUCLEOTIDE SEQUENCE</scope>
    <source>
        <strain evidence="2">CBS 538.74</strain>
    </source>
</reference>
<sequence length="184" mass="20495">MASIFARIQNATDHEVRTVLAGLCADSTNKRYAEKLFDRLDQTAKAYGDRKLAVPTLDICLNCKQAYNEAQNAANACHYHSGIIEINHDSEAWVDCWGDEIHDSEEMREDLPEGFMWSCCEKDMDAPGCMRGSHKQGRVKRPRTTTAATVQPAGESATKRTRCVASGQNMMINYNMAVADKCVL</sequence>
<feature type="region of interest" description="Disordered" evidence="1">
    <location>
        <begin position="131"/>
        <end position="154"/>
    </location>
</feature>
<organism evidence="2 3">
    <name type="scientific">Chaetomidium leptoderma</name>
    <dbReference type="NCBI Taxonomy" id="669021"/>
    <lineage>
        <taxon>Eukaryota</taxon>
        <taxon>Fungi</taxon>
        <taxon>Dikarya</taxon>
        <taxon>Ascomycota</taxon>
        <taxon>Pezizomycotina</taxon>
        <taxon>Sordariomycetes</taxon>
        <taxon>Sordariomycetidae</taxon>
        <taxon>Sordariales</taxon>
        <taxon>Chaetomiaceae</taxon>
        <taxon>Chaetomidium</taxon>
    </lineage>
</organism>
<name>A0AAN6VLG4_9PEZI</name>
<evidence type="ECO:0000256" key="1">
    <source>
        <dbReference type="SAM" id="MobiDB-lite"/>
    </source>
</evidence>
<dbReference type="PANTHER" id="PTHR38167:SF1">
    <property type="entry name" value="C2H2-TYPE DOMAIN-CONTAINING PROTEIN"/>
    <property type="match status" value="1"/>
</dbReference>
<proteinExistence type="predicted"/>
<gene>
    <name evidence="2" type="ORF">C8A00DRAFT_16291</name>
</gene>
<evidence type="ECO:0000313" key="3">
    <source>
        <dbReference type="Proteomes" id="UP001302745"/>
    </source>
</evidence>
<dbReference type="PANTHER" id="PTHR38167">
    <property type="entry name" value="C2H2-TYPE DOMAIN-CONTAINING PROTEIN"/>
    <property type="match status" value="1"/>
</dbReference>
<evidence type="ECO:0000313" key="2">
    <source>
        <dbReference type="EMBL" id="KAK4152401.1"/>
    </source>
</evidence>